<dbReference type="Pfam" id="PF03972">
    <property type="entry name" value="MmgE_PrpD_N"/>
    <property type="match status" value="1"/>
</dbReference>
<dbReference type="SUPFAM" id="SSF103378">
    <property type="entry name" value="2-methylcitrate dehydratase PrpD"/>
    <property type="match status" value="1"/>
</dbReference>
<dbReference type="AlphaFoldDB" id="A0A100IRR8"/>
<organism evidence="4 5">
    <name type="scientific">Aspergillus niger</name>
    <dbReference type="NCBI Taxonomy" id="5061"/>
    <lineage>
        <taxon>Eukaryota</taxon>
        <taxon>Fungi</taxon>
        <taxon>Dikarya</taxon>
        <taxon>Ascomycota</taxon>
        <taxon>Pezizomycotina</taxon>
        <taxon>Eurotiomycetes</taxon>
        <taxon>Eurotiomycetidae</taxon>
        <taxon>Eurotiales</taxon>
        <taxon>Aspergillaceae</taxon>
        <taxon>Aspergillus</taxon>
        <taxon>Aspergillus subgen. Circumdati</taxon>
    </lineage>
</organism>
<dbReference type="InterPro" id="IPR005656">
    <property type="entry name" value="MmgE_PrpD"/>
</dbReference>
<evidence type="ECO:0000259" key="3">
    <source>
        <dbReference type="Pfam" id="PF19305"/>
    </source>
</evidence>
<dbReference type="InterPro" id="IPR042183">
    <property type="entry name" value="MmgE/PrpD_sf_1"/>
</dbReference>
<evidence type="ECO:0000259" key="2">
    <source>
        <dbReference type="Pfam" id="PF03972"/>
    </source>
</evidence>
<feature type="domain" description="MmgE/PrpD C-terminal" evidence="3">
    <location>
        <begin position="269"/>
        <end position="437"/>
    </location>
</feature>
<dbReference type="Gene3D" id="3.30.1330.120">
    <property type="entry name" value="2-methylcitrate dehydratase PrpD"/>
    <property type="match status" value="1"/>
</dbReference>
<dbReference type="Gene3D" id="1.10.4100.10">
    <property type="entry name" value="2-methylcitrate dehydratase PrpD"/>
    <property type="match status" value="1"/>
</dbReference>
<evidence type="ECO:0000313" key="4">
    <source>
        <dbReference type="EMBL" id="GAQ46144.1"/>
    </source>
</evidence>
<dbReference type="PaxDb" id="5061-CADANGAP00002924"/>
<evidence type="ECO:0000313" key="5">
    <source>
        <dbReference type="Proteomes" id="UP000068243"/>
    </source>
</evidence>
<proteinExistence type="inferred from homology"/>
<dbReference type="PANTHER" id="PTHR16943">
    <property type="entry name" value="2-METHYLCITRATE DEHYDRATASE-RELATED"/>
    <property type="match status" value="1"/>
</dbReference>
<name>A0A100IRR8_ASPNG</name>
<comment type="caution">
    <text evidence="4">The sequence shown here is derived from an EMBL/GenBank/DDBJ whole genome shotgun (WGS) entry which is preliminary data.</text>
</comment>
<protein>
    <submittedName>
        <fullName evidence="4">MmgE/PrpD family protein</fullName>
    </submittedName>
</protein>
<dbReference type="VEuPathDB" id="FungiDB:ATCC64974_51010"/>
<dbReference type="PANTHER" id="PTHR16943:SF8">
    <property type="entry name" value="2-METHYLCITRATE DEHYDRATASE"/>
    <property type="match status" value="1"/>
</dbReference>
<dbReference type="InterPro" id="IPR045337">
    <property type="entry name" value="MmgE_PrpD_C"/>
</dbReference>
<dbReference type="InterPro" id="IPR042188">
    <property type="entry name" value="MmgE/PrpD_sf_2"/>
</dbReference>
<dbReference type="InterPro" id="IPR045336">
    <property type="entry name" value="MmgE_PrpD_N"/>
</dbReference>
<accession>A0A100IRR8</accession>
<feature type="domain" description="MmgE/PrpD N-terminal" evidence="2">
    <location>
        <begin position="6"/>
        <end position="248"/>
    </location>
</feature>
<dbReference type="Proteomes" id="UP000068243">
    <property type="component" value="Unassembled WGS sequence"/>
</dbReference>
<comment type="similarity">
    <text evidence="1">Belongs to the PrpD family.</text>
</comment>
<dbReference type="VEuPathDB" id="FungiDB:An02g14730"/>
<dbReference type="VEuPathDB" id="FungiDB:ASPNIDRAFT2_1165620"/>
<gene>
    <name evidence="4" type="ORF">ABL_08805</name>
</gene>
<dbReference type="VEuPathDB" id="FungiDB:M747DRAFT_290164"/>
<dbReference type="GO" id="GO:0016829">
    <property type="term" value="F:lyase activity"/>
    <property type="evidence" value="ECO:0007669"/>
    <property type="project" value="InterPro"/>
</dbReference>
<dbReference type="OrthoDB" id="10267976at2759"/>
<dbReference type="EMBL" id="BCMY01000019">
    <property type="protein sequence ID" value="GAQ46144.1"/>
    <property type="molecule type" value="Genomic_DNA"/>
</dbReference>
<reference evidence="5" key="1">
    <citation type="journal article" date="2016" name="Genome Announc.">
        <title>Draft genome sequence of Aspergillus niger strain An76.</title>
        <authorList>
            <person name="Gong W."/>
            <person name="Cheng Z."/>
            <person name="Zhang H."/>
            <person name="Liu L."/>
            <person name="Gao P."/>
            <person name="Wang L."/>
        </authorList>
    </citation>
    <scope>NUCLEOTIDE SEQUENCE [LARGE SCALE GENOMIC DNA]</scope>
    <source>
        <strain evidence="5">An76</strain>
    </source>
</reference>
<sequence>MATQKAAQWAASLSYSSLPPDALQAAIRSFYNWVGCTVGGSNHPAASIARNSLSRFFGSPTSTLLGTNGLQADAQHAALINGIASHVHDYDDTHLETIIHPTGPVAAALLSFAQSLDRPVSGQEFLTALAAGIELECKAGLAVWPSHYDVGWHITSTTGSIGAAVAVSRLLDLSPEKTAHAIGIAATQVTGLREMFGSHTKSFHPGRAAQNGLLAAILAADGYTSSLQALEAKRGWVKVVSNDDKLTQQIDSLESNGQWELAKNAFKPFPCGIVIHPVIDGCVWLHGELQRRGLRLQDIKRVHVTVHPLVLELTGKTKPKDGLEAKFSVYHGGAIGLIHGKATPAEYEDAVVTNSETIEVRDKFVATAAENIRADECRILVEFEARGVQVEKHVHHAVGSIDAPMTDSQLTEKFIDQCSSVLGPEQAKIISDWCWNLETKDDIRQIGQFL</sequence>
<dbReference type="Pfam" id="PF19305">
    <property type="entry name" value="MmgE_PrpD_C"/>
    <property type="match status" value="1"/>
</dbReference>
<dbReference type="InterPro" id="IPR036148">
    <property type="entry name" value="MmgE/PrpD_sf"/>
</dbReference>
<dbReference type="OMA" id="KFHASCR"/>
<evidence type="ECO:0000256" key="1">
    <source>
        <dbReference type="ARBA" id="ARBA00006174"/>
    </source>
</evidence>